<name>A0A5M3MH79_CONPW</name>
<dbReference type="EMBL" id="JH711582">
    <property type="protein sequence ID" value="EIW78588.1"/>
    <property type="molecule type" value="Genomic_DNA"/>
</dbReference>
<organism evidence="2 3">
    <name type="scientific">Coniophora puteana (strain RWD-64-598)</name>
    <name type="common">Brown rot fungus</name>
    <dbReference type="NCBI Taxonomy" id="741705"/>
    <lineage>
        <taxon>Eukaryota</taxon>
        <taxon>Fungi</taxon>
        <taxon>Dikarya</taxon>
        <taxon>Basidiomycota</taxon>
        <taxon>Agaricomycotina</taxon>
        <taxon>Agaricomycetes</taxon>
        <taxon>Agaricomycetidae</taxon>
        <taxon>Boletales</taxon>
        <taxon>Coniophorineae</taxon>
        <taxon>Coniophoraceae</taxon>
        <taxon>Coniophora</taxon>
    </lineage>
</organism>
<feature type="non-terminal residue" evidence="2">
    <location>
        <position position="93"/>
    </location>
</feature>
<gene>
    <name evidence="2" type="ORF">CONPUDRAFT_83935</name>
</gene>
<comment type="caution">
    <text evidence="2">The sequence shown here is derived from an EMBL/GenBank/DDBJ whole genome shotgun (WGS) entry which is preliminary data.</text>
</comment>
<dbReference type="RefSeq" id="XP_007771596.1">
    <property type="nucleotide sequence ID" value="XM_007773406.1"/>
</dbReference>
<keyword evidence="3" id="KW-1185">Reference proteome</keyword>
<feature type="region of interest" description="Disordered" evidence="1">
    <location>
        <begin position="63"/>
        <end position="93"/>
    </location>
</feature>
<dbReference type="Proteomes" id="UP000053558">
    <property type="component" value="Unassembled WGS sequence"/>
</dbReference>
<sequence length="93" mass="10946">MYVVALLRQHLCSPSQHDKLTIGWRRQNPHRHVGCRLPTRGLQTNGNTDFFQNQRARAVKPRIMKPSQARSKTLRRSLRRNQGNASWRKEDTE</sequence>
<evidence type="ECO:0000313" key="3">
    <source>
        <dbReference type="Proteomes" id="UP000053558"/>
    </source>
</evidence>
<evidence type="ECO:0000313" key="2">
    <source>
        <dbReference type="EMBL" id="EIW78588.1"/>
    </source>
</evidence>
<evidence type="ECO:0000256" key="1">
    <source>
        <dbReference type="SAM" id="MobiDB-lite"/>
    </source>
</evidence>
<reference evidence="3" key="1">
    <citation type="journal article" date="2012" name="Science">
        <title>The Paleozoic origin of enzymatic lignin decomposition reconstructed from 31 fungal genomes.</title>
        <authorList>
            <person name="Floudas D."/>
            <person name="Binder M."/>
            <person name="Riley R."/>
            <person name="Barry K."/>
            <person name="Blanchette R.A."/>
            <person name="Henrissat B."/>
            <person name="Martinez A.T."/>
            <person name="Otillar R."/>
            <person name="Spatafora J.W."/>
            <person name="Yadav J.S."/>
            <person name="Aerts A."/>
            <person name="Benoit I."/>
            <person name="Boyd A."/>
            <person name="Carlson A."/>
            <person name="Copeland A."/>
            <person name="Coutinho P.M."/>
            <person name="de Vries R.P."/>
            <person name="Ferreira P."/>
            <person name="Findley K."/>
            <person name="Foster B."/>
            <person name="Gaskell J."/>
            <person name="Glotzer D."/>
            <person name="Gorecki P."/>
            <person name="Heitman J."/>
            <person name="Hesse C."/>
            <person name="Hori C."/>
            <person name="Igarashi K."/>
            <person name="Jurgens J.A."/>
            <person name="Kallen N."/>
            <person name="Kersten P."/>
            <person name="Kohler A."/>
            <person name="Kuees U."/>
            <person name="Kumar T.K.A."/>
            <person name="Kuo A."/>
            <person name="LaButti K."/>
            <person name="Larrondo L.F."/>
            <person name="Lindquist E."/>
            <person name="Ling A."/>
            <person name="Lombard V."/>
            <person name="Lucas S."/>
            <person name="Lundell T."/>
            <person name="Martin R."/>
            <person name="McLaughlin D.J."/>
            <person name="Morgenstern I."/>
            <person name="Morin E."/>
            <person name="Murat C."/>
            <person name="Nagy L.G."/>
            <person name="Nolan M."/>
            <person name="Ohm R.A."/>
            <person name="Patyshakuliyeva A."/>
            <person name="Rokas A."/>
            <person name="Ruiz-Duenas F.J."/>
            <person name="Sabat G."/>
            <person name="Salamov A."/>
            <person name="Samejima M."/>
            <person name="Schmutz J."/>
            <person name="Slot J.C."/>
            <person name="St John F."/>
            <person name="Stenlid J."/>
            <person name="Sun H."/>
            <person name="Sun S."/>
            <person name="Syed K."/>
            <person name="Tsang A."/>
            <person name="Wiebenga A."/>
            <person name="Young D."/>
            <person name="Pisabarro A."/>
            <person name="Eastwood D.C."/>
            <person name="Martin F."/>
            <person name="Cullen D."/>
            <person name="Grigoriev I.V."/>
            <person name="Hibbett D.S."/>
        </authorList>
    </citation>
    <scope>NUCLEOTIDE SEQUENCE [LARGE SCALE GENOMIC DNA]</scope>
    <source>
        <strain evidence="3">RWD-64-598 SS2</strain>
    </source>
</reference>
<dbReference type="AlphaFoldDB" id="A0A5M3MH79"/>
<protein>
    <submittedName>
        <fullName evidence="2">Uncharacterized protein</fullName>
    </submittedName>
</protein>
<dbReference type="KEGG" id="cput:CONPUDRAFT_83935"/>
<proteinExistence type="predicted"/>
<dbReference type="GeneID" id="19210688"/>
<accession>A0A5M3MH79</accession>